<dbReference type="Proteomes" id="UP000634136">
    <property type="component" value="Unassembled WGS sequence"/>
</dbReference>
<gene>
    <name evidence="1" type="ORF">G2W53_015457</name>
</gene>
<sequence>MTESELFKDLCSQGLMYSKTRKIWTSPFLEWFQKDLTCIYNWDTLGHSIESCEQFKKHMWSLLDAGRINIQGPVIEKGNYEEVVKGTSKAEDTKRWGSKRDDQKLVEKNLEL</sequence>
<keyword evidence="2" id="KW-1185">Reference proteome</keyword>
<comment type="caution">
    <text evidence="1">The sequence shown here is derived from an EMBL/GenBank/DDBJ whole genome shotgun (WGS) entry which is preliminary data.</text>
</comment>
<keyword evidence="1" id="KW-0808">Transferase</keyword>
<proteinExistence type="predicted"/>
<organism evidence="1 2">
    <name type="scientific">Senna tora</name>
    <dbReference type="NCBI Taxonomy" id="362788"/>
    <lineage>
        <taxon>Eukaryota</taxon>
        <taxon>Viridiplantae</taxon>
        <taxon>Streptophyta</taxon>
        <taxon>Embryophyta</taxon>
        <taxon>Tracheophyta</taxon>
        <taxon>Spermatophyta</taxon>
        <taxon>Magnoliopsida</taxon>
        <taxon>eudicotyledons</taxon>
        <taxon>Gunneridae</taxon>
        <taxon>Pentapetalae</taxon>
        <taxon>rosids</taxon>
        <taxon>fabids</taxon>
        <taxon>Fabales</taxon>
        <taxon>Fabaceae</taxon>
        <taxon>Caesalpinioideae</taxon>
        <taxon>Cassia clade</taxon>
        <taxon>Senna</taxon>
    </lineage>
</organism>
<reference evidence="1" key="1">
    <citation type="submission" date="2020-09" db="EMBL/GenBank/DDBJ databases">
        <title>Genome-Enabled Discovery of Anthraquinone Biosynthesis in Senna tora.</title>
        <authorList>
            <person name="Kang S.-H."/>
            <person name="Pandey R.P."/>
            <person name="Lee C.-M."/>
            <person name="Sim J.-S."/>
            <person name="Jeong J.-T."/>
            <person name="Choi B.-S."/>
            <person name="Jung M."/>
            <person name="Ginzburg D."/>
            <person name="Zhao K."/>
            <person name="Won S.Y."/>
            <person name="Oh T.-J."/>
            <person name="Yu Y."/>
            <person name="Kim N.-H."/>
            <person name="Lee O.R."/>
            <person name="Lee T.-H."/>
            <person name="Bashyal P."/>
            <person name="Kim T.-S."/>
            <person name="Lee W.-H."/>
            <person name="Kawkins C."/>
            <person name="Kim C.-K."/>
            <person name="Kim J.S."/>
            <person name="Ahn B.O."/>
            <person name="Rhee S.Y."/>
            <person name="Sohng J.K."/>
        </authorList>
    </citation>
    <scope>NUCLEOTIDE SEQUENCE</scope>
    <source>
        <tissue evidence="1">Leaf</tissue>
    </source>
</reference>
<evidence type="ECO:0000313" key="2">
    <source>
        <dbReference type="Proteomes" id="UP000634136"/>
    </source>
</evidence>
<accession>A0A834WVC5</accession>
<keyword evidence="1" id="KW-0418">Kinase</keyword>
<evidence type="ECO:0000313" key="1">
    <source>
        <dbReference type="EMBL" id="KAF7833124.1"/>
    </source>
</evidence>
<name>A0A834WVC5_9FABA</name>
<dbReference type="OrthoDB" id="1436520at2759"/>
<dbReference type="GO" id="GO:0016301">
    <property type="term" value="F:kinase activity"/>
    <property type="evidence" value="ECO:0007669"/>
    <property type="project" value="UniProtKB-KW"/>
</dbReference>
<dbReference type="AlphaFoldDB" id="A0A834WVC5"/>
<dbReference type="EMBL" id="JAAIUW010000005">
    <property type="protein sequence ID" value="KAF7833124.1"/>
    <property type="molecule type" value="Genomic_DNA"/>
</dbReference>
<protein>
    <submittedName>
        <fullName evidence="1">CBL-interacting serine/threonine-protein kinase 9-like</fullName>
    </submittedName>
</protein>